<evidence type="ECO:0000259" key="1">
    <source>
        <dbReference type="Pfam" id="PF12724"/>
    </source>
</evidence>
<sequence length="175" mass="19462">MKRIAVIYQSKYGSTRQYAQWIARDLGAELLERSAVSPADLRKYDVVVYGGGLYAGGIAGVDLVAKHPCPALVIFTVGLANPEVTDYSDILNRNFSPEQRETLKVFHLRGAMDYGRLGPIHRGMMAMMKKMSVDSKAPEDRTDEDRLMLETYGKSVNFIDEASIAPLVEYVKGLL</sequence>
<organism evidence="2 3">
    <name type="scientific">Faecalispora sporosphaeroides</name>
    <dbReference type="NCBI Taxonomy" id="1549"/>
    <lineage>
        <taxon>Bacteria</taxon>
        <taxon>Bacillati</taxon>
        <taxon>Bacillota</taxon>
        <taxon>Clostridia</taxon>
        <taxon>Eubacteriales</taxon>
        <taxon>Oscillospiraceae</taxon>
        <taxon>Faecalispora</taxon>
    </lineage>
</organism>
<dbReference type="InterPro" id="IPR001226">
    <property type="entry name" value="Flavodoxin_CS"/>
</dbReference>
<protein>
    <submittedName>
        <fullName evidence="2">Flavodoxin</fullName>
    </submittedName>
</protein>
<dbReference type="GO" id="GO:0070819">
    <property type="term" value="F:menaquinone-dependent protoporphyrinogen oxidase activity"/>
    <property type="evidence" value="ECO:0007669"/>
    <property type="project" value="TreeGrafter"/>
</dbReference>
<dbReference type="PANTHER" id="PTHR38030">
    <property type="entry name" value="PROTOPORPHYRINOGEN IX DEHYDROGENASE [MENAQUINONE]"/>
    <property type="match status" value="1"/>
</dbReference>
<dbReference type="GO" id="GO:0009055">
    <property type="term" value="F:electron transfer activity"/>
    <property type="evidence" value="ECO:0007669"/>
    <property type="project" value="InterPro"/>
</dbReference>
<dbReference type="Proteomes" id="UP000754750">
    <property type="component" value="Unassembled WGS sequence"/>
</dbReference>
<dbReference type="PROSITE" id="PS00201">
    <property type="entry name" value="FLAVODOXIN"/>
    <property type="match status" value="1"/>
</dbReference>
<dbReference type="EMBL" id="SVNY01000003">
    <property type="protein sequence ID" value="MBE6833414.1"/>
    <property type="molecule type" value="Genomic_DNA"/>
</dbReference>
<proteinExistence type="predicted"/>
<dbReference type="GO" id="GO:0006783">
    <property type="term" value="P:heme biosynthetic process"/>
    <property type="evidence" value="ECO:0007669"/>
    <property type="project" value="TreeGrafter"/>
</dbReference>
<comment type="caution">
    <text evidence="2">The sequence shown here is derived from an EMBL/GenBank/DDBJ whole genome shotgun (WGS) entry which is preliminary data.</text>
</comment>
<name>A0A928Q2K3_9FIRM</name>
<dbReference type="GO" id="GO:0010181">
    <property type="term" value="F:FMN binding"/>
    <property type="evidence" value="ECO:0007669"/>
    <property type="project" value="InterPro"/>
</dbReference>
<dbReference type="InterPro" id="IPR029039">
    <property type="entry name" value="Flavoprotein-like_sf"/>
</dbReference>
<accession>A0A928Q2K3</accession>
<dbReference type="RefSeq" id="WP_020072634.1">
    <property type="nucleotide sequence ID" value="NZ_JBKWRC010000002.1"/>
</dbReference>
<feature type="domain" description="Flavodoxin" evidence="1">
    <location>
        <begin position="6"/>
        <end position="135"/>
    </location>
</feature>
<dbReference type="Gene3D" id="3.40.50.360">
    <property type="match status" value="1"/>
</dbReference>
<dbReference type="InterPro" id="IPR026816">
    <property type="entry name" value="Flavodoxin_dom"/>
</dbReference>
<gene>
    <name evidence="2" type="ORF">E7512_07530</name>
</gene>
<evidence type="ECO:0000313" key="3">
    <source>
        <dbReference type="Proteomes" id="UP000754750"/>
    </source>
</evidence>
<reference evidence="2" key="1">
    <citation type="submission" date="2019-04" db="EMBL/GenBank/DDBJ databases">
        <title>Evolution of Biomass-Degrading Anaerobic Consortia Revealed by Metagenomics.</title>
        <authorList>
            <person name="Peng X."/>
        </authorList>
    </citation>
    <scope>NUCLEOTIDE SEQUENCE</scope>
    <source>
        <strain evidence="2">SIG551</strain>
    </source>
</reference>
<dbReference type="SUPFAM" id="SSF52218">
    <property type="entry name" value="Flavoproteins"/>
    <property type="match status" value="1"/>
</dbReference>
<evidence type="ECO:0000313" key="2">
    <source>
        <dbReference type="EMBL" id="MBE6833414.1"/>
    </source>
</evidence>
<dbReference type="Pfam" id="PF12724">
    <property type="entry name" value="Flavodoxin_5"/>
    <property type="match status" value="1"/>
</dbReference>
<dbReference type="InterPro" id="IPR052200">
    <property type="entry name" value="Protoporphyrinogen_IX_DH"/>
</dbReference>
<dbReference type="PANTHER" id="PTHR38030:SF2">
    <property type="entry name" value="PROTOPORPHYRINOGEN IX DEHYDROGENASE [QUINONE]"/>
    <property type="match status" value="1"/>
</dbReference>
<dbReference type="AlphaFoldDB" id="A0A928Q2K3"/>